<dbReference type="Proteomes" id="UP000608662">
    <property type="component" value="Unassembled WGS sequence"/>
</dbReference>
<name>A0A847UEL1_9EURY</name>
<evidence type="ECO:0000256" key="1">
    <source>
        <dbReference type="SAM" id="MobiDB-lite"/>
    </source>
</evidence>
<feature type="compositionally biased region" description="Polar residues" evidence="1">
    <location>
        <begin position="16"/>
        <end position="25"/>
    </location>
</feature>
<proteinExistence type="predicted"/>
<gene>
    <name evidence="2" type="ORF">GOC74_12150</name>
</gene>
<dbReference type="OrthoDB" id="326330at2157"/>
<feature type="compositionally biased region" description="Low complexity" evidence="1">
    <location>
        <begin position="1"/>
        <end position="15"/>
    </location>
</feature>
<evidence type="ECO:0000313" key="2">
    <source>
        <dbReference type="EMBL" id="NLV10677.1"/>
    </source>
</evidence>
<dbReference type="RefSeq" id="WP_170094348.1">
    <property type="nucleotide sequence ID" value="NZ_WOYG01000001.1"/>
</dbReference>
<accession>A0A847UEL1</accession>
<dbReference type="AlphaFoldDB" id="A0A847UEL1"/>
<protein>
    <submittedName>
        <fullName evidence="2">Uncharacterized protein</fullName>
    </submittedName>
</protein>
<reference evidence="2" key="1">
    <citation type="submission" date="2019-12" db="EMBL/GenBank/DDBJ databases">
        <title>Whole-genome sequence of Halomicrobium mukohataei pws1.</title>
        <authorList>
            <person name="Verma D.K."/>
            <person name="Gopal K."/>
            <person name="Prasad E.S."/>
        </authorList>
    </citation>
    <scope>NUCLEOTIDE SEQUENCE</scope>
    <source>
        <strain evidence="2">Pws1</strain>
    </source>
</reference>
<sequence length="480" mass="50956">MASPIAGSAAAAQPGLNFTSEKTPNPTIVEDELVVTSHDMDEMDGPLEYYDDSGEVAMLPATVNQSQDTPVGIRFDKIDADVYTQFPRISGEVDNDANWTVATDWTTSSGGSSSMSVADADADGVEKLEFAASAASGETATATLAENVSITNDPNKRVLSTVLNVETLSGTAELRAVDGDGDYRYAEINGSENADASDIIANSTGNGYVLQERLSNLPLAGSGDGNFDAIQKVEIVAIDNDVTVTVAGLDLDKKSEYDLAEIERDTDSDGEREQTVVTDYYEGGTADITGLDTLGSEFDSAVLKDLHVYDVRYEFADLTDESEYSINVTSADEYSYPQKLELYADLQVPSPIDLSHGTLTLEFEQGLPGERYQVAEVASDTDSGTEFGNVSDSEYTSYGSSLNSQGTTHELATVSADTNQRVHFVILYQNEEVDTLQDTSAMGPTGTSGDGFFSSLFGKAVSVVGAILGAVGLRRYAGGS</sequence>
<evidence type="ECO:0000313" key="3">
    <source>
        <dbReference type="Proteomes" id="UP000608662"/>
    </source>
</evidence>
<comment type="caution">
    <text evidence="2">The sequence shown here is derived from an EMBL/GenBank/DDBJ whole genome shotgun (WGS) entry which is preliminary data.</text>
</comment>
<organism evidence="2 3">
    <name type="scientific">Halomicrobium mukohataei</name>
    <dbReference type="NCBI Taxonomy" id="57705"/>
    <lineage>
        <taxon>Archaea</taxon>
        <taxon>Methanobacteriati</taxon>
        <taxon>Methanobacteriota</taxon>
        <taxon>Stenosarchaea group</taxon>
        <taxon>Halobacteria</taxon>
        <taxon>Halobacteriales</taxon>
        <taxon>Haloarculaceae</taxon>
        <taxon>Halomicrobium</taxon>
    </lineage>
</organism>
<dbReference type="EMBL" id="WOYG01000001">
    <property type="protein sequence ID" value="NLV10677.1"/>
    <property type="molecule type" value="Genomic_DNA"/>
</dbReference>
<feature type="region of interest" description="Disordered" evidence="1">
    <location>
        <begin position="1"/>
        <end position="25"/>
    </location>
</feature>